<dbReference type="AlphaFoldDB" id="A0AAQ3Q622"/>
<feature type="region of interest" description="Disordered" evidence="1">
    <location>
        <begin position="21"/>
        <end position="44"/>
    </location>
</feature>
<proteinExistence type="predicted"/>
<keyword evidence="3" id="KW-1185">Reference proteome</keyword>
<accession>A0AAQ3Q622</accession>
<feature type="compositionally biased region" description="Basic and acidic residues" evidence="1">
    <location>
        <begin position="23"/>
        <end position="33"/>
    </location>
</feature>
<protein>
    <submittedName>
        <fullName evidence="2">Uncharacterized protein</fullName>
    </submittedName>
</protein>
<gene>
    <name evidence="2" type="ORF">Cni_G07705</name>
</gene>
<sequence>MDIDFDRLVNIEWLIERAGNNAEEEKRRRRDVDSGAGNLDHPLHPRSRALQEAGAAGLEAAAHWRVRAANVALRRIASDLEPGGEAQLHGLCGLALQIDRSLVLLMF</sequence>
<dbReference type="Proteomes" id="UP001327560">
    <property type="component" value="Chromosome 2"/>
</dbReference>
<name>A0AAQ3Q622_9LILI</name>
<evidence type="ECO:0000313" key="3">
    <source>
        <dbReference type="Proteomes" id="UP001327560"/>
    </source>
</evidence>
<organism evidence="2 3">
    <name type="scientific">Canna indica</name>
    <name type="common">Indian-shot</name>
    <dbReference type="NCBI Taxonomy" id="4628"/>
    <lineage>
        <taxon>Eukaryota</taxon>
        <taxon>Viridiplantae</taxon>
        <taxon>Streptophyta</taxon>
        <taxon>Embryophyta</taxon>
        <taxon>Tracheophyta</taxon>
        <taxon>Spermatophyta</taxon>
        <taxon>Magnoliopsida</taxon>
        <taxon>Liliopsida</taxon>
        <taxon>Zingiberales</taxon>
        <taxon>Cannaceae</taxon>
        <taxon>Canna</taxon>
    </lineage>
</organism>
<evidence type="ECO:0000256" key="1">
    <source>
        <dbReference type="SAM" id="MobiDB-lite"/>
    </source>
</evidence>
<dbReference type="EMBL" id="CP136891">
    <property type="protein sequence ID" value="WOK98993.1"/>
    <property type="molecule type" value="Genomic_DNA"/>
</dbReference>
<evidence type="ECO:0000313" key="2">
    <source>
        <dbReference type="EMBL" id="WOK98993.1"/>
    </source>
</evidence>
<reference evidence="2 3" key="1">
    <citation type="submission" date="2023-10" db="EMBL/GenBank/DDBJ databases">
        <title>Chromosome-scale genome assembly provides insights into flower coloration mechanisms of Canna indica.</title>
        <authorList>
            <person name="Li C."/>
        </authorList>
    </citation>
    <scope>NUCLEOTIDE SEQUENCE [LARGE SCALE GENOMIC DNA]</scope>
    <source>
        <tissue evidence="2">Flower</tissue>
    </source>
</reference>